<accession>A0ABN6SCE6</accession>
<dbReference type="InterPro" id="IPR001387">
    <property type="entry name" value="Cro/C1-type_HTH"/>
</dbReference>
<dbReference type="SUPFAM" id="SSF47413">
    <property type="entry name" value="lambda repressor-like DNA-binding domains"/>
    <property type="match status" value="1"/>
</dbReference>
<dbReference type="InterPro" id="IPR010982">
    <property type="entry name" value="Lambda_DNA-bd_dom_sf"/>
</dbReference>
<sequence length="71" mass="8096">MKQRIRTMMDVGMAFKAGRQAKGWTQEELARRAHVSRSWLAQVETGKPSFDTYKVLATLQALDLTLWAVSK</sequence>
<dbReference type="EMBL" id="AP026798">
    <property type="protein sequence ID" value="BDR53772.1"/>
    <property type="molecule type" value="Genomic_DNA"/>
</dbReference>
<dbReference type="Proteomes" id="UP001321766">
    <property type="component" value="Chromosome"/>
</dbReference>
<keyword evidence="3" id="KW-1185">Reference proteome</keyword>
<protein>
    <recommendedName>
        <fullName evidence="1">HTH cro/C1-type domain-containing protein</fullName>
    </recommendedName>
</protein>
<dbReference type="Pfam" id="PF13560">
    <property type="entry name" value="HTH_31"/>
    <property type="match status" value="1"/>
</dbReference>
<organism evidence="2 3">
    <name type="scientific">Bombiscardovia nodaiensis</name>
    <dbReference type="NCBI Taxonomy" id="2932181"/>
    <lineage>
        <taxon>Bacteria</taxon>
        <taxon>Bacillati</taxon>
        <taxon>Actinomycetota</taxon>
        <taxon>Actinomycetes</taxon>
        <taxon>Bifidobacteriales</taxon>
        <taxon>Bifidobacteriaceae</taxon>
        <taxon>Bombiscardovia</taxon>
    </lineage>
</organism>
<dbReference type="SMART" id="SM00530">
    <property type="entry name" value="HTH_XRE"/>
    <property type="match status" value="1"/>
</dbReference>
<evidence type="ECO:0000313" key="2">
    <source>
        <dbReference type="EMBL" id="BDR53772.1"/>
    </source>
</evidence>
<feature type="domain" description="HTH cro/C1-type" evidence="1">
    <location>
        <begin position="15"/>
        <end position="69"/>
    </location>
</feature>
<evidence type="ECO:0000313" key="3">
    <source>
        <dbReference type="Proteomes" id="UP001321766"/>
    </source>
</evidence>
<dbReference type="Gene3D" id="1.10.260.40">
    <property type="entry name" value="lambda repressor-like DNA-binding domains"/>
    <property type="match status" value="1"/>
</dbReference>
<dbReference type="PROSITE" id="PS50943">
    <property type="entry name" value="HTH_CROC1"/>
    <property type="match status" value="1"/>
</dbReference>
<dbReference type="CDD" id="cd00093">
    <property type="entry name" value="HTH_XRE"/>
    <property type="match status" value="1"/>
</dbReference>
<name>A0ABN6SCE6_9BIFI</name>
<evidence type="ECO:0000259" key="1">
    <source>
        <dbReference type="PROSITE" id="PS50943"/>
    </source>
</evidence>
<reference evidence="2 3" key="1">
    <citation type="journal article" date="2023" name="Microbiol. Spectr.">
        <title>Symbiosis of Carpenter Bees with Uncharacterized Lactic Acid Bacteria Showing NAD Auxotrophy.</title>
        <authorList>
            <person name="Kawasaki S."/>
            <person name="Ozawa K."/>
            <person name="Mori T."/>
            <person name="Yamamoto A."/>
            <person name="Ito M."/>
            <person name="Ohkuma M."/>
            <person name="Sakamoto M."/>
            <person name="Matsutani M."/>
        </authorList>
    </citation>
    <scope>NUCLEOTIDE SEQUENCE [LARGE SCALE GENOMIC DNA]</scope>
    <source>
        <strain evidence="2 3">Kim37-2</strain>
    </source>
</reference>
<proteinExistence type="predicted"/>
<gene>
    <name evidence="2" type="ORF">KIM372_16790</name>
</gene>